<evidence type="ECO:0000313" key="5">
    <source>
        <dbReference type="EMBL" id="KAK1697080.1"/>
    </source>
</evidence>
<keyword evidence="2" id="KW-0732">Signal</keyword>
<protein>
    <recommendedName>
        <fullName evidence="7">Peptidase A1 domain-containing protein</fullName>
    </recommendedName>
</protein>
<dbReference type="InterPro" id="IPR032861">
    <property type="entry name" value="TAXi_N"/>
</dbReference>
<proteinExistence type="inferred from homology"/>
<dbReference type="AlphaFoldDB" id="A0AAD8U3R3"/>
<comment type="similarity">
    <text evidence="1">Belongs to the peptidase A1 family.</text>
</comment>
<dbReference type="Proteomes" id="UP001231189">
    <property type="component" value="Unassembled WGS sequence"/>
</dbReference>
<feature type="chain" id="PRO_5042280529" description="Peptidase A1 domain-containing protein" evidence="2">
    <location>
        <begin position="28"/>
        <end position="434"/>
    </location>
</feature>
<dbReference type="GO" id="GO:0006508">
    <property type="term" value="P:proteolysis"/>
    <property type="evidence" value="ECO:0007669"/>
    <property type="project" value="InterPro"/>
</dbReference>
<evidence type="ECO:0000256" key="2">
    <source>
        <dbReference type="SAM" id="SignalP"/>
    </source>
</evidence>
<sequence length="434" mass="45280">MHLHVIFPLAISLLLVLSPAAVRRCAAQERTDDAPPYKPLVSPLARDSATSLYTISIQDSGPLVVDLAGPLVWSTCTSDHPTLSCSSRECASANGDGVTPAPAPAPRPSCRKRPNCACTAHPCNPVTGRCAAGDLTSSPMSANTTDGRSLLPHPVSFSTVASCAPENLLQSLPAGAVGVAGLSRAPLSLPSQLAARRGLGSRFALCLPGVAVFGNTTIYLMGFPLELTAIIGRTPLVKNPKRSGDYYIPAVAITMVWTSGDTPAALPPRALELDPATGLGGVTLSTVAQYTAMRSDVYGPFLQAFDAAIGAPGTVKKVPEVAPFKLCYDGWSLRPLKRMGWDVPIIRLELAAGASSNWTMYSGNSLVQVGNRTMCLAFLEMAAGGGSDDGPAVVIGTHQLEDNLLVFDADNEELRFSGILRGSGATCSSFNFTA</sequence>
<dbReference type="EMBL" id="JAUUTY010000001">
    <property type="protein sequence ID" value="KAK1697080.1"/>
    <property type="molecule type" value="Genomic_DNA"/>
</dbReference>
<dbReference type="Pfam" id="PF14541">
    <property type="entry name" value="TAXi_C"/>
    <property type="match status" value="1"/>
</dbReference>
<dbReference type="InterPro" id="IPR001461">
    <property type="entry name" value="Aspartic_peptidase_A1"/>
</dbReference>
<gene>
    <name evidence="5" type="ORF">QYE76_013777</name>
</gene>
<dbReference type="SUPFAM" id="SSF50630">
    <property type="entry name" value="Acid proteases"/>
    <property type="match status" value="1"/>
</dbReference>
<reference evidence="5" key="1">
    <citation type="submission" date="2023-07" db="EMBL/GenBank/DDBJ databases">
        <title>A chromosome-level genome assembly of Lolium multiflorum.</title>
        <authorList>
            <person name="Chen Y."/>
            <person name="Copetti D."/>
            <person name="Kolliker R."/>
            <person name="Studer B."/>
        </authorList>
    </citation>
    <scope>NUCLEOTIDE SEQUENCE</scope>
    <source>
        <strain evidence="5">02402/16</strain>
        <tissue evidence="5">Leaf</tissue>
    </source>
</reference>
<feature type="signal peptide" evidence="2">
    <location>
        <begin position="1"/>
        <end position="27"/>
    </location>
</feature>
<evidence type="ECO:0000259" key="4">
    <source>
        <dbReference type="Pfam" id="PF14543"/>
    </source>
</evidence>
<evidence type="ECO:0008006" key="7">
    <source>
        <dbReference type="Google" id="ProtNLM"/>
    </source>
</evidence>
<dbReference type="GO" id="GO:0004190">
    <property type="term" value="F:aspartic-type endopeptidase activity"/>
    <property type="evidence" value="ECO:0007669"/>
    <property type="project" value="InterPro"/>
</dbReference>
<feature type="domain" description="Xylanase inhibitor C-terminal" evidence="3">
    <location>
        <begin position="246"/>
        <end position="417"/>
    </location>
</feature>
<name>A0AAD8U3R3_LOLMU</name>
<dbReference type="PANTHER" id="PTHR47965:SF3">
    <property type="entry name" value="PEPTIDASE A1 DOMAIN-CONTAINING PROTEIN"/>
    <property type="match status" value="1"/>
</dbReference>
<dbReference type="Gene3D" id="2.40.70.10">
    <property type="entry name" value="Acid Proteases"/>
    <property type="match status" value="2"/>
</dbReference>
<dbReference type="PANTHER" id="PTHR47965">
    <property type="entry name" value="ASPARTYL PROTEASE-RELATED"/>
    <property type="match status" value="1"/>
</dbReference>
<dbReference type="InterPro" id="IPR032799">
    <property type="entry name" value="TAXi_C"/>
</dbReference>
<dbReference type="FunFam" id="2.40.70.10:FF:000117">
    <property type="entry name" value="Os01g0937500 protein"/>
    <property type="match status" value="1"/>
</dbReference>
<feature type="domain" description="Xylanase inhibitor N-terminal" evidence="4">
    <location>
        <begin position="60"/>
        <end position="215"/>
    </location>
</feature>
<evidence type="ECO:0000313" key="6">
    <source>
        <dbReference type="Proteomes" id="UP001231189"/>
    </source>
</evidence>
<dbReference type="Pfam" id="PF14543">
    <property type="entry name" value="TAXi_N"/>
    <property type="match status" value="1"/>
</dbReference>
<organism evidence="5 6">
    <name type="scientific">Lolium multiflorum</name>
    <name type="common">Italian ryegrass</name>
    <name type="synonym">Lolium perenne subsp. multiflorum</name>
    <dbReference type="NCBI Taxonomy" id="4521"/>
    <lineage>
        <taxon>Eukaryota</taxon>
        <taxon>Viridiplantae</taxon>
        <taxon>Streptophyta</taxon>
        <taxon>Embryophyta</taxon>
        <taxon>Tracheophyta</taxon>
        <taxon>Spermatophyta</taxon>
        <taxon>Magnoliopsida</taxon>
        <taxon>Liliopsida</taxon>
        <taxon>Poales</taxon>
        <taxon>Poaceae</taxon>
        <taxon>BOP clade</taxon>
        <taxon>Pooideae</taxon>
        <taxon>Poodae</taxon>
        <taxon>Poeae</taxon>
        <taxon>Poeae Chloroplast Group 2 (Poeae type)</taxon>
        <taxon>Loliodinae</taxon>
        <taxon>Loliinae</taxon>
        <taxon>Lolium</taxon>
    </lineage>
</organism>
<accession>A0AAD8U3R3</accession>
<evidence type="ECO:0000259" key="3">
    <source>
        <dbReference type="Pfam" id="PF14541"/>
    </source>
</evidence>
<evidence type="ECO:0000256" key="1">
    <source>
        <dbReference type="ARBA" id="ARBA00007447"/>
    </source>
</evidence>
<comment type="caution">
    <text evidence="5">The sequence shown here is derived from an EMBL/GenBank/DDBJ whole genome shotgun (WGS) entry which is preliminary data.</text>
</comment>
<keyword evidence="6" id="KW-1185">Reference proteome</keyword>
<dbReference type="InterPro" id="IPR021109">
    <property type="entry name" value="Peptidase_aspartic_dom_sf"/>
</dbReference>